<evidence type="ECO:0000259" key="4">
    <source>
        <dbReference type="PROSITE" id="PS50885"/>
    </source>
</evidence>
<evidence type="ECO:0000313" key="5">
    <source>
        <dbReference type="EMBL" id="MBH9576765.1"/>
    </source>
</evidence>
<dbReference type="GO" id="GO:0007165">
    <property type="term" value="P:signal transduction"/>
    <property type="evidence" value="ECO:0007669"/>
    <property type="project" value="InterPro"/>
</dbReference>
<organism evidence="5 6">
    <name type="scientific">Inhella proteolytica</name>
    <dbReference type="NCBI Taxonomy" id="2795029"/>
    <lineage>
        <taxon>Bacteria</taxon>
        <taxon>Pseudomonadati</taxon>
        <taxon>Pseudomonadota</taxon>
        <taxon>Betaproteobacteria</taxon>
        <taxon>Burkholderiales</taxon>
        <taxon>Sphaerotilaceae</taxon>
        <taxon>Inhella</taxon>
    </lineage>
</organism>
<dbReference type="NCBIfam" id="NF038263">
    <property type="entry name" value="prot_phos_SiaA"/>
    <property type="match status" value="1"/>
</dbReference>
<dbReference type="GO" id="GO:0016020">
    <property type="term" value="C:membrane"/>
    <property type="evidence" value="ECO:0007669"/>
    <property type="project" value="InterPro"/>
</dbReference>
<evidence type="ECO:0000256" key="3">
    <source>
        <dbReference type="SAM" id="Phobius"/>
    </source>
</evidence>
<gene>
    <name evidence="5" type="ORF">I7X39_07600</name>
</gene>
<dbReference type="EMBL" id="JAEDAK010000004">
    <property type="protein sequence ID" value="MBH9576765.1"/>
    <property type="molecule type" value="Genomic_DNA"/>
</dbReference>
<dbReference type="Proteomes" id="UP000613266">
    <property type="component" value="Unassembled WGS sequence"/>
</dbReference>
<dbReference type="GO" id="GO:0016791">
    <property type="term" value="F:phosphatase activity"/>
    <property type="evidence" value="ECO:0007669"/>
    <property type="project" value="TreeGrafter"/>
</dbReference>
<comment type="caution">
    <text evidence="5">The sequence shown here is derived from an EMBL/GenBank/DDBJ whole genome shotgun (WGS) entry which is preliminary data.</text>
</comment>
<dbReference type="PANTHER" id="PTHR43156:SF9">
    <property type="entry name" value="HAMP DOMAIN-CONTAINING PROTEIN"/>
    <property type="match status" value="1"/>
</dbReference>
<keyword evidence="6" id="KW-1185">Reference proteome</keyword>
<dbReference type="SUPFAM" id="SSF81606">
    <property type="entry name" value="PP2C-like"/>
    <property type="match status" value="1"/>
</dbReference>
<evidence type="ECO:0000256" key="1">
    <source>
        <dbReference type="ARBA" id="ARBA00022801"/>
    </source>
</evidence>
<dbReference type="PROSITE" id="PS50885">
    <property type="entry name" value="HAMP"/>
    <property type="match status" value="1"/>
</dbReference>
<dbReference type="PANTHER" id="PTHR43156">
    <property type="entry name" value="STAGE II SPORULATION PROTEIN E-RELATED"/>
    <property type="match status" value="1"/>
</dbReference>
<dbReference type="SUPFAM" id="SSF158472">
    <property type="entry name" value="HAMP domain-like"/>
    <property type="match status" value="1"/>
</dbReference>
<sequence>MALFFSSLLALGPAFWLGWQVVDSVRAQLGSAYARDTVLLKREQVAGLLSRELALSLRQARSEATRQWLLAEDDPQARATFWREAASFRQDFASRAFSITPAQSLNYYFQSDDKPGTEPLERLRPDAEKDSWFFNTLKSERPYNINVDVNHQVGATRVWINVLVRDAGRALGSVGASLDLGELTRRLVSDVAPGQQVLIVNRSGAIQIDRDLARIALNSGTQSQAARDHTIEALLDSPADIQAVRTALARAEAEPGSAQVVNVNIRGVPELLASAYIPDLDWHVVSTLDLRVAPLLRLDTLVGPLIAIGLLGLGLFLGIALSVERLILAPLRQLKRSAQAIADGHYEVTLPAPRADEIGDLTRAFGTMASQVRGHTESLEREVQARTRELEQANRDMAQAHRAISDSIDYARLIQRAILPDRQLEEQLGSEHFVLWQPRDVVGGDFYVFRTSAEGELLGVVDCAGHGVPGALMTMLARSAIDHALEEVGLTDPATLLHRIDASIRSMLVAADIPRTIATTMDVGLVHIDRQALRARFAGAKVSLFRSDGRTVEEIKPGRRALNETRRGQYENVEFELSAGTSYYLVTDGFLDQAGGEHGFGFGNQRFAELVREHAALPPGQQREAFVSALRRYQGGFAQRDDITVMCFRVDQGPKASQPQE</sequence>
<dbReference type="Gene3D" id="3.60.40.10">
    <property type="entry name" value="PPM-type phosphatase domain"/>
    <property type="match status" value="1"/>
</dbReference>
<name>A0A931J5W8_9BURK</name>
<dbReference type="InterPro" id="IPR052016">
    <property type="entry name" value="Bact_Sigma-Reg"/>
</dbReference>
<keyword evidence="2" id="KW-0175">Coiled coil</keyword>
<proteinExistence type="predicted"/>
<accession>A0A931J5W8</accession>
<feature type="coiled-coil region" evidence="2">
    <location>
        <begin position="376"/>
        <end position="403"/>
    </location>
</feature>
<keyword evidence="1" id="KW-0378">Hydrolase</keyword>
<protein>
    <submittedName>
        <fullName evidence="5">SpoIIE family protein phosphatase</fullName>
    </submittedName>
</protein>
<keyword evidence="3" id="KW-1133">Transmembrane helix</keyword>
<dbReference type="InterPro" id="IPR036457">
    <property type="entry name" value="PPM-type-like_dom_sf"/>
</dbReference>
<dbReference type="SMART" id="SM00304">
    <property type="entry name" value="HAMP"/>
    <property type="match status" value="1"/>
</dbReference>
<keyword evidence="3" id="KW-0812">Transmembrane</keyword>
<dbReference type="InterPro" id="IPR001932">
    <property type="entry name" value="PPM-type_phosphatase-like_dom"/>
</dbReference>
<evidence type="ECO:0000313" key="6">
    <source>
        <dbReference type="Proteomes" id="UP000613266"/>
    </source>
</evidence>
<dbReference type="InterPro" id="IPR003660">
    <property type="entry name" value="HAMP_dom"/>
</dbReference>
<dbReference type="SMART" id="SM00331">
    <property type="entry name" value="PP2C_SIG"/>
    <property type="match status" value="1"/>
</dbReference>
<dbReference type="Pfam" id="PF07228">
    <property type="entry name" value="SpoIIE"/>
    <property type="match status" value="1"/>
</dbReference>
<keyword evidence="3" id="KW-0472">Membrane</keyword>
<feature type="domain" description="HAMP" evidence="4">
    <location>
        <begin position="325"/>
        <end position="377"/>
    </location>
</feature>
<dbReference type="AlphaFoldDB" id="A0A931J5W8"/>
<reference evidence="5" key="1">
    <citation type="submission" date="2020-12" db="EMBL/GenBank/DDBJ databases">
        <title>The genome sequence of Inhella sp. 1Y17.</title>
        <authorList>
            <person name="Liu Y."/>
        </authorList>
    </citation>
    <scope>NUCLEOTIDE SEQUENCE</scope>
    <source>
        <strain evidence="5">1Y17</strain>
    </source>
</reference>
<dbReference type="Gene3D" id="6.10.340.10">
    <property type="match status" value="1"/>
</dbReference>
<dbReference type="Pfam" id="PF00672">
    <property type="entry name" value="HAMP"/>
    <property type="match status" value="1"/>
</dbReference>
<evidence type="ECO:0000256" key="2">
    <source>
        <dbReference type="SAM" id="Coils"/>
    </source>
</evidence>
<feature type="transmembrane region" description="Helical" evidence="3">
    <location>
        <begin position="301"/>
        <end position="323"/>
    </location>
</feature>
<dbReference type="CDD" id="cd06225">
    <property type="entry name" value="HAMP"/>
    <property type="match status" value="1"/>
</dbReference>